<dbReference type="Pfam" id="PF00172">
    <property type="entry name" value="Zn_clus"/>
    <property type="match status" value="1"/>
</dbReference>
<dbReference type="PANTHER" id="PTHR47659:SF7">
    <property type="entry name" value="FUNGAL TRANSCRIPTIONAL REGULATORY PROTEIN, N-TERMINAL DOMAIN-CONTAINING PROTEIN"/>
    <property type="match status" value="1"/>
</dbReference>
<evidence type="ECO:0000256" key="1">
    <source>
        <dbReference type="ARBA" id="ARBA00022723"/>
    </source>
</evidence>
<dbReference type="GeneID" id="17304980"/>
<dbReference type="GO" id="GO:0000981">
    <property type="term" value="F:DNA-binding transcription factor activity, RNA polymerase II-specific"/>
    <property type="evidence" value="ECO:0007669"/>
    <property type="project" value="InterPro"/>
</dbReference>
<keyword evidence="2" id="KW-0539">Nucleus</keyword>
<evidence type="ECO:0000313" key="5">
    <source>
        <dbReference type="EnsemblProtists" id="EKX48359"/>
    </source>
</evidence>
<evidence type="ECO:0000259" key="3">
    <source>
        <dbReference type="PROSITE" id="PS50048"/>
    </source>
</evidence>
<dbReference type="EnsemblProtists" id="EKX48359">
    <property type="protein sequence ID" value="EKX48359"/>
    <property type="gene ID" value="GUITHDRAFT_105967"/>
</dbReference>
<accession>L1JJN6</accession>
<dbReference type="Gene3D" id="4.10.240.10">
    <property type="entry name" value="Zn(2)-C6 fungal-type DNA-binding domain"/>
    <property type="match status" value="1"/>
</dbReference>
<name>L1JJN6_GUITC</name>
<gene>
    <name evidence="4" type="ORF">GUITHDRAFT_105967</name>
</gene>
<dbReference type="SUPFAM" id="SSF57701">
    <property type="entry name" value="Zn2/Cys6 DNA-binding domain"/>
    <property type="match status" value="1"/>
</dbReference>
<reference evidence="5" key="3">
    <citation type="submission" date="2016-03" db="UniProtKB">
        <authorList>
            <consortium name="EnsemblProtists"/>
        </authorList>
    </citation>
    <scope>IDENTIFICATION</scope>
</reference>
<dbReference type="OrthoDB" id="39175at2759"/>
<proteinExistence type="predicted"/>
<dbReference type="KEGG" id="gtt:GUITHDRAFT_105967"/>
<evidence type="ECO:0000313" key="4">
    <source>
        <dbReference type="EMBL" id="EKX48359.1"/>
    </source>
</evidence>
<evidence type="ECO:0000313" key="6">
    <source>
        <dbReference type="Proteomes" id="UP000011087"/>
    </source>
</evidence>
<dbReference type="GO" id="GO:0008270">
    <property type="term" value="F:zinc ion binding"/>
    <property type="evidence" value="ECO:0007669"/>
    <property type="project" value="InterPro"/>
</dbReference>
<sequence>MDFLQQPGEAPQKQRACLRCKEARVKCDRERPCSRCRRQDMVDKCLYEESQLALVRSLGPVEPLSSKSPFSSKRSKCSKACSVCQKSKAKCEADRPCRRCILQGCGDQCYQVGWRESLVQAPADEQCALQEYQESLGKEEAKGLNVGRRPSSREAGGEYMVQLYDGESSPDDDFFNMEQLFYCPDPVMNYWISNVDRPLSYLQRYACISQATFPTFDQATRSSWFFGIVRMYWENGTNITRLKNMLASIPTYLQEELMTGFAAVQDINIQRMKVLVCLDPADLPTRSLQSLKAVKTSPDHLNSNPCMDEEFDRFLMETWDNDTEQGTLCHTYCPETGRLQKVFVSKTLAEIVGSHVEEVLCRLWNREANLALSDWDWLCMMVDDSVRVRSSGRSEQAVTWQQAKETTITRYSCWYIHRKQRTVK</sequence>
<dbReference type="InterPro" id="IPR036864">
    <property type="entry name" value="Zn2-C6_fun-type_DNA-bd_sf"/>
</dbReference>
<dbReference type="InterPro" id="IPR001138">
    <property type="entry name" value="Zn2Cys6_DnaBD"/>
</dbReference>
<dbReference type="AlphaFoldDB" id="L1JJN6"/>
<evidence type="ECO:0000256" key="2">
    <source>
        <dbReference type="ARBA" id="ARBA00023242"/>
    </source>
</evidence>
<keyword evidence="6" id="KW-1185">Reference proteome</keyword>
<dbReference type="CDD" id="cd00067">
    <property type="entry name" value="GAL4"/>
    <property type="match status" value="1"/>
</dbReference>
<reference evidence="6" key="2">
    <citation type="submission" date="2012-11" db="EMBL/GenBank/DDBJ databases">
        <authorList>
            <person name="Kuo A."/>
            <person name="Curtis B.A."/>
            <person name="Tanifuji G."/>
            <person name="Burki F."/>
            <person name="Gruber A."/>
            <person name="Irimia M."/>
            <person name="Maruyama S."/>
            <person name="Arias M.C."/>
            <person name="Ball S.G."/>
            <person name="Gile G.H."/>
            <person name="Hirakawa Y."/>
            <person name="Hopkins J.F."/>
            <person name="Rensing S.A."/>
            <person name="Schmutz J."/>
            <person name="Symeonidi A."/>
            <person name="Elias M."/>
            <person name="Eveleigh R.J."/>
            <person name="Herman E.K."/>
            <person name="Klute M.J."/>
            <person name="Nakayama T."/>
            <person name="Obornik M."/>
            <person name="Reyes-Prieto A."/>
            <person name="Armbrust E.V."/>
            <person name="Aves S.J."/>
            <person name="Beiko R.G."/>
            <person name="Coutinho P."/>
            <person name="Dacks J.B."/>
            <person name="Durnford D.G."/>
            <person name="Fast N.M."/>
            <person name="Green B.R."/>
            <person name="Grisdale C."/>
            <person name="Hempe F."/>
            <person name="Henrissat B."/>
            <person name="Hoppner M.P."/>
            <person name="Ishida K.-I."/>
            <person name="Kim E."/>
            <person name="Koreny L."/>
            <person name="Kroth P.G."/>
            <person name="Liu Y."/>
            <person name="Malik S.-B."/>
            <person name="Maier U.G."/>
            <person name="McRose D."/>
            <person name="Mock T."/>
            <person name="Neilson J.A."/>
            <person name="Onodera N.T."/>
            <person name="Poole A.M."/>
            <person name="Pritham E.J."/>
            <person name="Richards T.A."/>
            <person name="Rocap G."/>
            <person name="Roy S.W."/>
            <person name="Sarai C."/>
            <person name="Schaack S."/>
            <person name="Shirato S."/>
            <person name="Slamovits C.H."/>
            <person name="Spencer D.F."/>
            <person name="Suzuki S."/>
            <person name="Worden A.Z."/>
            <person name="Zauner S."/>
            <person name="Barry K."/>
            <person name="Bell C."/>
            <person name="Bharti A.K."/>
            <person name="Crow J.A."/>
            <person name="Grimwood J."/>
            <person name="Kramer R."/>
            <person name="Lindquist E."/>
            <person name="Lucas S."/>
            <person name="Salamov A."/>
            <person name="McFadden G.I."/>
            <person name="Lane C.E."/>
            <person name="Keeling P.J."/>
            <person name="Gray M.W."/>
            <person name="Grigoriev I.V."/>
            <person name="Archibald J.M."/>
        </authorList>
    </citation>
    <scope>NUCLEOTIDE SEQUENCE</scope>
    <source>
        <strain evidence="6">CCMP2712</strain>
    </source>
</reference>
<protein>
    <recommendedName>
        <fullName evidence="3">Zn(2)-C6 fungal-type domain-containing protein</fullName>
    </recommendedName>
</protein>
<reference evidence="4 6" key="1">
    <citation type="journal article" date="2012" name="Nature">
        <title>Algal genomes reveal evolutionary mosaicism and the fate of nucleomorphs.</title>
        <authorList>
            <consortium name="DOE Joint Genome Institute"/>
            <person name="Curtis B.A."/>
            <person name="Tanifuji G."/>
            <person name="Burki F."/>
            <person name="Gruber A."/>
            <person name="Irimia M."/>
            <person name="Maruyama S."/>
            <person name="Arias M.C."/>
            <person name="Ball S.G."/>
            <person name="Gile G.H."/>
            <person name="Hirakawa Y."/>
            <person name="Hopkins J.F."/>
            <person name="Kuo A."/>
            <person name="Rensing S.A."/>
            <person name="Schmutz J."/>
            <person name="Symeonidi A."/>
            <person name="Elias M."/>
            <person name="Eveleigh R.J."/>
            <person name="Herman E.K."/>
            <person name="Klute M.J."/>
            <person name="Nakayama T."/>
            <person name="Obornik M."/>
            <person name="Reyes-Prieto A."/>
            <person name="Armbrust E.V."/>
            <person name="Aves S.J."/>
            <person name="Beiko R.G."/>
            <person name="Coutinho P."/>
            <person name="Dacks J.B."/>
            <person name="Durnford D.G."/>
            <person name="Fast N.M."/>
            <person name="Green B.R."/>
            <person name="Grisdale C.J."/>
            <person name="Hempel F."/>
            <person name="Henrissat B."/>
            <person name="Hoppner M.P."/>
            <person name="Ishida K."/>
            <person name="Kim E."/>
            <person name="Koreny L."/>
            <person name="Kroth P.G."/>
            <person name="Liu Y."/>
            <person name="Malik S.B."/>
            <person name="Maier U.G."/>
            <person name="McRose D."/>
            <person name="Mock T."/>
            <person name="Neilson J.A."/>
            <person name="Onodera N.T."/>
            <person name="Poole A.M."/>
            <person name="Pritham E.J."/>
            <person name="Richards T.A."/>
            <person name="Rocap G."/>
            <person name="Roy S.W."/>
            <person name="Sarai C."/>
            <person name="Schaack S."/>
            <person name="Shirato S."/>
            <person name="Slamovits C.H."/>
            <person name="Spencer D.F."/>
            <person name="Suzuki S."/>
            <person name="Worden A.Z."/>
            <person name="Zauner S."/>
            <person name="Barry K."/>
            <person name="Bell C."/>
            <person name="Bharti A.K."/>
            <person name="Crow J.A."/>
            <person name="Grimwood J."/>
            <person name="Kramer R."/>
            <person name="Lindquist E."/>
            <person name="Lucas S."/>
            <person name="Salamov A."/>
            <person name="McFadden G.I."/>
            <person name="Lane C.E."/>
            <person name="Keeling P.J."/>
            <person name="Gray M.W."/>
            <person name="Grigoriev I.V."/>
            <person name="Archibald J.M."/>
        </authorList>
    </citation>
    <scope>NUCLEOTIDE SEQUENCE</scope>
    <source>
        <strain evidence="4 6">CCMP2712</strain>
    </source>
</reference>
<feature type="domain" description="Zn(2)-C6 fungal-type" evidence="3">
    <location>
        <begin position="80"/>
        <end position="109"/>
    </location>
</feature>
<keyword evidence="1" id="KW-0479">Metal-binding</keyword>
<feature type="domain" description="Zn(2)-C6 fungal-type" evidence="3">
    <location>
        <begin position="16"/>
        <end position="47"/>
    </location>
</feature>
<dbReference type="InterPro" id="IPR050335">
    <property type="entry name" value="ERT1_acuK_gluconeogen_tf"/>
</dbReference>
<dbReference type="PANTHER" id="PTHR47659">
    <property type="entry name" value="ZN(II)2CYS6 TRANSCRIPTION FACTOR (EUROFUNG)-RELATED"/>
    <property type="match status" value="1"/>
</dbReference>
<dbReference type="RefSeq" id="XP_005835339.1">
    <property type="nucleotide sequence ID" value="XM_005835282.1"/>
</dbReference>
<dbReference type="PROSITE" id="PS50048">
    <property type="entry name" value="ZN2_CY6_FUNGAL_2"/>
    <property type="match status" value="2"/>
</dbReference>
<dbReference type="PaxDb" id="55529-EKX48359"/>
<dbReference type="SMART" id="SM00066">
    <property type="entry name" value="GAL4"/>
    <property type="match status" value="2"/>
</dbReference>
<dbReference type="PROSITE" id="PS00463">
    <property type="entry name" value="ZN2_CY6_FUNGAL_1"/>
    <property type="match status" value="1"/>
</dbReference>
<dbReference type="Proteomes" id="UP000011087">
    <property type="component" value="Unassembled WGS sequence"/>
</dbReference>
<dbReference type="HOGENOM" id="CLU_648043_0_0_1"/>
<dbReference type="EMBL" id="JH992986">
    <property type="protein sequence ID" value="EKX48359.1"/>
    <property type="molecule type" value="Genomic_DNA"/>
</dbReference>
<organism evidence="4">
    <name type="scientific">Guillardia theta (strain CCMP2712)</name>
    <name type="common">Cryptophyte</name>
    <dbReference type="NCBI Taxonomy" id="905079"/>
    <lineage>
        <taxon>Eukaryota</taxon>
        <taxon>Cryptophyceae</taxon>
        <taxon>Pyrenomonadales</taxon>
        <taxon>Geminigeraceae</taxon>
        <taxon>Guillardia</taxon>
    </lineage>
</organism>